<dbReference type="OMA" id="MCCVIVC"/>
<reference evidence="3 4" key="1">
    <citation type="submission" date="2012-10" db="EMBL/GenBank/DDBJ databases">
        <authorList>
            <person name="Zafar N."/>
            <person name="Inman J."/>
            <person name="Hall N."/>
            <person name="Lorenzi H."/>
            <person name="Caler E."/>
        </authorList>
    </citation>
    <scope>NUCLEOTIDE SEQUENCE [LARGE SCALE GENOMIC DNA]</scope>
    <source>
        <strain evidence="3 4">IP1</strain>
    </source>
</reference>
<dbReference type="Proteomes" id="UP000014680">
    <property type="component" value="Unassembled WGS sequence"/>
</dbReference>
<organism evidence="3 4">
    <name type="scientific">Entamoeba invadens IP1</name>
    <dbReference type="NCBI Taxonomy" id="370355"/>
    <lineage>
        <taxon>Eukaryota</taxon>
        <taxon>Amoebozoa</taxon>
        <taxon>Evosea</taxon>
        <taxon>Archamoebae</taxon>
        <taxon>Mastigamoebida</taxon>
        <taxon>Entamoebidae</taxon>
        <taxon>Entamoeba</taxon>
    </lineage>
</organism>
<sequence length="447" mass="51947">MDEQYSLETLPPTLLNHITSHLSPQDVLSMSLTCKKFSLLISDVTYWHTKLGYTCEDPLQSLSQYQQDFIVISQYEQSNAPHPTRHTVHNRPFKKIVWILLNILLNISFDYITFFCDVIFIALLVIHLDRISTINIVIPMAFLSFSIVTRALFPYLAFICIYYVYGTDFDLTFLPQQNVSLLLIGSIYSFASQYIGVASFFNILVIIDFFLFFLFIVGKMSFVFVVIPIFFNFVLSVFSCANFSFLPKYTRTKWSLTKLIYFMFPSCCVLTLFMLLTLSLLFDIDFPNKYAFIPIYVLQFYLLFICLFAFLYLKCFESKLVVSDVPGFRHLFPCFEKKTTSEALFILKLVFLFLVFFSVPLLAFVALLSLKLDGRIDTRFWVIFIPIYFMVFCMICITISTHVGCCITHGFLRNSQYELESNNTLVNNKHSQQLSLSHGVRIELKSN</sequence>
<name>A0A0A1TYG3_ENTIV</name>
<dbReference type="Gene3D" id="1.20.1280.50">
    <property type="match status" value="1"/>
</dbReference>
<feature type="transmembrane region" description="Helical" evidence="1">
    <location>
        <begin position="197"/>
        <end position="216"/>
    </location>
</feature>
<dbReference type="GeneID" id="14882373"/>
<proteinExistence type="predicted"/>
<dbReference type="InterPro" id="IPR036047">
    <property type="entry name" value="F-box-like_dom_sf"/>
</dbReference>
<evidence type="ECO:0000259" key="2">
    <source>
        <dbReference type="PROSITE" id="PS50181"/>
    </source>
</evidence>
<dbReference type="Pfam" id="PF12937">
    <property type="entry name" value="F-box-like"/>
    <property type="match status" value="1"/>
</dbReference>
<feature type="transmembrane region" description="Helical" evidence="1">
    <location>
        <begin position="96"/>
        <end position="125"/>
    </location>
</feature>
<dbReference type="AlphaFoldDB" id="A0A0A1TYG3"/>
<keyword evidence="1" id="KW-1133">Transmembrane helix</keyword>
<feature type="transmembrane region" description="Helical" evidence="1">
    <location>
        <begin position="345"/>
        <end position="368"/>
    </location>
</feature>
<evidence type="ECO:0000256" key="1">
    <source>
        <dbReference type="SAM" id="Phobius"/>
    </source>
</evidence>
<feature type="transmembrane region" description="Helical" evidence="1">
    <location>
        <begin position="137"/>
        <end position="165"/>
    </location>
</feature>
<accession>A0A0A1TYG3</accession>
<dbReference type="VEuPathDB" id="AmoebaDB:EIN_378510"/>
<dbReference type="RefSeq" id="XP_004182882.1">
    <property type="nucleotide sequence ID" value="XM_004182834.1"/>
</dbReference>
<evidence type="ECO:0000313" key="4">
    <source>
        <dbReference type="Proteomes" id="UP000014680"/>
    </source>
</evidence>
<feature type="transmembrane region" description="Helical" evidence="1">
    <location>
        <begin position="380"/>
        <end position="407"/>
    </location>
</feature>
<evidence type="ECO:0000313" key="3">
    <source>
        <dbReference type="EMBL" id="ELP83536.1"/>
    </source>
</evidence>
<feature type="transmembrane region" description="Helical" evidence="1">
    <location>
        <begin position="222"/>
        <end position="247"/>
    </location>
</feature>
<protein>
    <recommendedName>
        <fullName evidence="2">F-box domain-containing protein</fullName>
    </recommendedName>
</protein>
<feature type="transmembrane region" description="Helical" evidence="1">
    <location>
        <begin position="293"/>
        <end position="313"/>
    </location>
</feature>
<dbReference type="EMBL" id="KB207268">
    <property type="protein sequence ID" value="ELP83536.1"/>
    <property type="molecule type" value="Genomic_DNA"/>
</dbReference>
<keyword evidence="1" id="KW-0812">Transmembrane</keyword>
<dbReference type="KEGG" id="eiv:EIN_378510"/>
<dbReference type="PROSITE" id="PS50181">
    <property type="entry name" value="FBOX"/>
    <property type="match status" value="1"/>
</dbReference>
<keyword evidence="1" id="KW-0472">Membrane</keyword>
<gene>
    <name evidence="3" type="ORF">EIN_378510</name>
</gene>
<dbReference type="SMART" id="SM00256">
    <property type="entry name" value="FBOX"/>
    <property type="match status" value="1"/>
</dbReference>
<keyword evidence="4" id="KW-1185">Reference proteome</keyword>
<feature type="transmembrane region" description="Helical" evidence="1">
    <location>
        <begin position="259"/>
        <end position="281"/>
    </location>
</feature>
<dbReference type="OrthoDB" id="28536at2759"/>
<dbReference type="SUPFAM" id="SSF81383">
    <property type="entry name" value="F-box domain"/>
    <property type="match status" value="1"/>
</dbReference>
<feature type="domain" description="F-box" evidence="2">
    <location>
        <begin position="4"/>
        <end position="50"/>
    </location>
</feature>
<dbReference type="InterPro" id="IPR001810">
    <property type="entry name" value="F-box_dom"/>
</dbReference>